<evidence type="ECO:0000313" key="1">
    <source>
        <dbReference type="EMBL" id="RQP70192.1"/>
    </source>
</evidence>
<gene>
    <name evidence="1" type="ORF">DF015_30920</name>
</gene>
<dbReference type="AlphaFoldDB" id="A0AB74D3X1"/>
<sequence length="414" mass="45994">MSKTGKQRTHKVGTQTLRVNRVQPTTLGRMPLYAICTPDRWGLRYSDEDPDRHDQLMYPVARDYVRAIQNVLVTQVRWGDAYFGPAGATPVLKLHWPLDGKGQTDKLADLVRPIITAALTSPTAGFGIPANGVPIQLGLYAPSPNNPPGEQGAFRPNDWSLLLSVSELAPMFRIKKAEPLSNIADRRQQLDPLKVFADTLYHEARHCQQWFWVYALVQQHPDNFETIPNIAKWPAAMVHGQSARDATTSKSQAQTVVELAAKQPIPADTATLISLKRMAVGQYVYVLNVWRKYNYLPSYLPNRAALEDEFQRARAAAIDLLQHVGIGGTPIDVDAMVAEPNTCYCDYTARPWENDAFFCGETATAYWGAELGLALKTYHVDQCSRAYELADAHHKLAARFAGNRTGAEDADGGH</sequence>
<comment type="caution">
    <text evidence="1">The sequence shown here is derived from an EMBL/GenBank/DDBJ whole genome shotgun (WGS) entry which is preliminary data.</text>
</comment>
<protein>
    <recommendedName>
        <fullName evidence="3">Type IV secretion protein Rhs</fullName>
    </recommendedName>
</protein>
<accession>A0AB74D3X1</accession>
<proteinExistence type="predicted"/>
<reference evidence="1 2" key="1">
    <citation type="submission" date="2018-08" db="EMBL/GenBank/DDBJ databases">
        <title>Comparative analysis of Burkholderia isolates from Puerto Rico.</title>
        <authorList>
            <person name="Hall C."/>
            <person name="Sahl J."/>
            <person name="Wagner D."/>
        </authorList>
    </citation>
    <scope>NUCLEOTIDE SEQUENCE [LARGE SCALE GENOMIC DNA]</scope>
    <source>
        <strain evidence="1 2">Bp8964</strain>
    </source>
</reference>
<dbReference type="RefSeq" id="WP_124594188.1">
    <property type="nucleotide sequence ID" value="NZ_NQNA01000048.1"/>
</dbReference>
<evidence type="ECO:0000313" key="2">
    <source>
        <dbReference type="Proteomes" id="UP000273734"/>
    </source>
</evidence>
<evidence type="ECO:0008006" key="3">
    <source>
        <dbReference type="Google" id="ProtNLM"/>
    </source>
</evidence>
<dbReference type="Proteomes" id="UP000273734">
    <property type="component" value="Unassembled WGS sequence"/>
</dbReference>
<organism evidence="1 2">
    <name type="scientific">Burkholderia ubonensis</name>
    <dbReference type="NCBI Taxonomy" id="101571"/>
    <lineage>
        <taxon>Bacteria</taxon>
        <taxon>Pseudomonadati</taxon>
        <taxon>Pseudomonadota</taxon>
        <taxon>Betaproteobacteria</taxon>
        <taxon>Burkholderiales</taxon>
        <taxon>Burkholderiaceae</taxon>
        <taxon>Burkholderia</taxon>
        <taxon>Burkholderia cepacia complex</taxon>
    </lineage>
</organism>
<dbReference type="EMBL" id="QTNY01000029">
    <property type="protein sequence ID" value="RQP70192.1"/>
    <property type="molecule type" value="Genomic_DNA"/>
</dbReference>
<name>A0AB74D3X1_9BURK</name>